<dbReference type="AlphaFoldDB" id="A0A5B7CZ18"/>
<name>A0A5B7CZ18_PORTR</name>
<keyword evidence="2" id="KW-1185">Reference proteome</keyword>
<dbReference type="Proteomes" id="UP000324222">
    <property type="component" value="Unassembled WGS sequence"/>
</dbReference>
<accession>A0A5B7CZ18</accession>
<organism evidence="1 2">
    <name type="scientific">Portunus trituberculatus</name>
    <name type="common">Swimming crab</name>
    <name type="synonym">Neptunus trituberculatus</name>
    <dbReference type="NCBI Taxonomy" id="210409"/>
    <lineage>
        <taxon>Eukaryota</taxon>
        <taxon>Metazoa</taxon>
        <taxon>Ecdysozoa</taxon>
        <taxon>Arthropoda</taxon>
        <taxon>Crustacea</taxon>
        <taxon>Multicrustacea</taxon>
        <taxon>Malacostraca</taxon>
        <taxon>Eumalacostraca</taxon>
        <taxon>Eucarida</taxon>
        <taxon>Decapoda</taxon>
        <taxon>Pleocyemata</taxon>
        <taxon>Brachyura</taxon>
        <taxon>Eubrachyura</taxon>
        <taxon>Portunoidea</taxon>
        <taxon>Portunidae</taxon>
        <taxon>Portuninae</taxon>
        <taxon>Portunus</taxon>
    </lineage>
</organism>
<gene>
    <name evidence="1" type="ORF">E2C01_006898</name>
</gene>
<sequence length="358" mass="40433">MRGKNSSRTMIRRWDKNGPLLGATKLTTGKPLLRPKFKLGSTGNHSSDYLAIVALEKEGGAYRLRMEMQPNLQDKYILKPKDEDLTVLLCHVASGRNGVFLLNPSNRRQRVMLECYPLAHRWHTVFVGFPLFKLDLNYWDKYSLLPYHRKPCSQQPDNNLVTILPSVHGCHFVAGGCSDVVKESWIQLLVLVSAASVPLSPALLNMLPALVQYARLCLTAANFDPLLHKLLWSYNPLQDGVNRCDGVLQVLYLDGISKSCCSIRRVSSRKHNARAIQQLDLGVKMNLLHGPAIVKINLQKFTFEENQLYILHQVKCITINYNTACDTKHQPQLLPAPETSLDIVIENSNQARLLFLTI</sequence>
<evidence type="ECO:0000313" key="2">
    <source>
        <dbReference type="Proteomes" id="UP000324222"/>
    </source>
</evidence>
<comment type="caution">
    <text evidence="1">The sequence shown here is derived from an EMBL/GenBank/DDBJ whole genome shotgun (WGS) entry which is preliminary data.</text>
</comment>
<reference evidence="1 2" key="1">
    <citation type="submission" date="2019-05" db="EMBL/GenBank/DDBJ databases">
        <title>Another draft genome of Portunus trituberculatus and its Hox gene families provides insights of decapod evolution.</title>
        <authorList>
            <person name="Jeong J.-H."/>
            <person name="Song I."/>
            <person name="Kim S."/>
            <person name="Choi T."/>
            <person name="Kim D."/>
            <person name="Ryu S."/>
            <person name="Kim W."/>
        </authorList>
    </citation>
    <scope>NUCLEOTIDE SEQUENCE [LARGE SCALE GENOMIC DNA]</scope>
    <source>
        <tissue evidence="1">Muscle</tissue>
    </source>
</reference>
<protein>
    <submittedName>
        <fullName evidence="1">Uncharacterized protein</fullName>
    </submittedName>
</protein>
<proteinExistence type="predicted"/>
<dbReference type="EMBL" id="VSRR010000331">
    <property type="protein sequence ID" value="MPC14141.1"/>
    <property type="molecule type" value="Genomic_DNA"/>
</dbReference>
<evidence type="ECO:0000313" key="1">
    <source>
        <dbReference type="EMBL" id="MPC14141.1"/>
    </source>
</evidence>